<protein>
    <submittedName>
        <fullName evidence="1">Uncharacterized protein</fullName>
    </submittedName>
</protein>
<dbReference type="Proteomes" id="UP001143910">
    <property type="component" value="Unassembled WGS sequence"/>
</dbReference>
<organism evidence="1 2">
    <name type="scientific">Zarea fungicola</name>
    <dbReference type="NCBI Taxonomy" id="93591"/>
    <lineage>
        <taxon>Eukaryota</taxon>
        <taxon>Fungi</taxon>
        <taxon>Dikarya</taxon>
        <taxon>Ascomycota</taxon>
        <taxon>Pezizomycotina</taxon>
        <taxon>Sordariomycetes</taxon>
        <taxon>Hypocreomycetidae</taxon>
        <taxon>Hypocreales</taxon>
        <taxon>Cordycipitaceae</taxon>
        <taxon>Zarea</taxon>
    </lineage>
</organism>
<evidence type="ECO:0000313" key="2">
    <source>
        <dbReference type="Proteomes" id="UP001143910"/>
    </source>
</evidence>
<dbReference type="EMBL" id="JANJQO010000378">
    <property type="protein sequence ID" value="KAJ2978410.1"/>
    <property type="molecule type" value="Genomic_DNA"/>
</dbReference>
<evidence type="ECO:0000313" key="1">
    <source>
        <dbReference type="EMBL" id="KAJ2978410.1"/>
    </source>
</evidence>
<keyword evidence="2" id="KW-1185">Reference proteome</keyword>
<proteinExistence type="predicted"/>
<reference evidence="1" key="1">
    <citation type="submission" date="2022-08" db="EMBL/GenBank/DDBJ databases">
        <title>Genome Sequence of Lecanicillium fungicola.</title>
        <authorList>
            <person name="Buettner E."/>
        </authorList>
    </citation>
    <scope>NUCLEOTIDE SEQUENCE</scope>
    <source>
        <strain evidence="1">Babe33</strain>
    </source>
</reference>
<accession>A0ACC1NGE9</accession>
<sequence>MSNLTGIYPNGTRHGNTTLLLNRKLCTLETCDLSLSSFLYLPTLPGNAAFSGIFTALLVAQVVLGVRHQTWGYMVAMLLGLLCEIIGYVARILLWISPFERNYFLMYLITLTIGPAFLSAAIYLCLSRIVILYGSHLTRFSPRSYTIFFCGCDIISLVLQGSGGGISSTANTAELVDVGKNIMLAGLGFQVFSLTLFLICGADIAFRVWKFCALWNLKHLNVIESRRFIWFLAGLVVATVTIHARSTYRCVELSGGFRGELFISDEPLFIVMEGVMISVACVCLTCLHPGICFHGVWNQLVFPLRGTKSSPGKQKKGLITADSEIELNSLAGTE</sequence>
<name>A0ACC1NGE9_9HYPO</name>
<comment type="caution">
    <text evidence="1">The sequence shown here is derived from an EMBL/GenBank/DDBJ whole genome shotgun (WGS) entry which is preliminary data.</text>
</comment>
<gene>
    <name evidence="1" type="ORF">NQ176_g3834</name>
</gene>